<keyword evidence="2" id="KW-1185">Reference proteome</keyword>
<dbReference type="Proteomes" id="UP000009229">
    <property type="component" value="Chromosome"/>
</dbReference>
<dbReference type="EMBL" id="CP002770">
    <property type="protein sequence ID" value="AEG14356.1"/>
    <property type="molecule type" value="Genomic_DNA"/>
</dbReference>
<dbReference type="AlphaFoldDB" id="A0AAU8P991"/>
<reference evidence="2" key="1">
    <citation type="submission" date="2011-05" db="EMBL/GenBank/DDBJ databases">
        <title>Complete sequence of Desulfotomaculum kuznetsovii DSM 6115.</title>
        <authorList>
            <person name="Lucas S."/>
            <person name="Han J."/>
            <person name="Lapidus A."/>
            <person name="Cheng J.-F."/>
            <person name="Goodwin L."/>
            <person name="Pitluck S."/>
            <person name="Peters L."/>
            <person name="Mikhailova N."/>
            <person name="Lu M."/>
            <person name="Saunders E."/>
            <person name="Han C."/>
            <person name="Tapia R."/>
            <person name="Land M."/>
            <person name="Hauser L."/>
            <person name="Kyrpides N."/>
            <person name="Ivanova N."/>
            <person name="Pagani I."/>
            <person name="Nazina T."/>
            <person name="Ivanova A."/>
            <person name="Parshina S."/>
            <person name="Kuever J."/>
            <person name="Muyzer G."/>
            <person name="Plugge C."/>
            <person name="Stams A."/>
            <person name="Woyke T."/>
        </authorList>
    </citation>
    <scope>NUCLEOTIDE SEQUENCE [LARGE SCALE GENOMIC DNA]</scope>
    <source>
        <strain evidence="2">DSM 6115 / VKM B-1805 / 17</strain>
    </source>
</reference>
<dbReference type="KEGG" id="dku:Desku_0750"/>
<name>A0AAU8P991_DESK7</name>
<evidence type="ECO:0000313" key="1">
    <source>
        <dbReference type="EMBL" id="AEG14356.1"/>
    </source>
</evidence>
<protein>
    <submittedName>
        <fullName evidence="1">Uncharacterized protein</fullName>
    </submittedName>
</protein>
<gene>
    <name evidence="1" type="ordered locus">Desku_0750</name>
</gene>
<evidence type="ECO:0000313" key="2">
    <source>
        <dbReference type="Proteomes" id="UP000009229"/>
    </source>
</evidence>
<dbReference type="RefSeq" id="WP_013821871.1">
    <property type="nucleotide sequence ID" value="NC_015573.1"/>
</dbReference>
<proteinExistence type="predicted"/>
<accession>A0AAU8P991</accession>
<organism evidence="1 2">
    <name type="scientific">Desulfofundulus kuznetsovii (strain DSM 6115 / VKM B-1805 / 17)</name>
    <name type="common">Desulfotomaculum kuznetsovii</name>
    <dbReference type="NCBI Taxonomy" id="760568"/>
    <lineage>
        <taxon>Bacteria</taxon>
        <taxon>Bacillati</taxon>
        <taxon>Bacillota</taxon>
        <taxon>Clostridia</taxon>
        <taxon>Eubacteriales</taxon>
        <taxon>Peptococcaceae</taxon>
        <taxon>Desulfofundulus</taxon>
    </lineage>
</organism>
<sequence>MSKRKKKNTEIPLLHVYGQHAWHDDVYIVGNKQGLEMLLAVAKQALKEDRGETGGDVFTADGEGYSVIVLFRDDSWPEGWNRVALPYWGDHARDKREDVLWPEDL</sequence>